<dbReference type="InterPro" id="IPR054219">
    <property type="entry name" value="DUF6939"/>
</dbReference>
<dbReference type="HOGENOM" id="CLU_102930_0_0_0"/>
<proteinExistence type="predicted"/>
<name>E1IEC4_9CHLR</name>
<reference evidence="1 2" key="1">
    <citation type="journal article" date="2011" name="J. Bacteriol.">
        <title>Draft genome sequence of the anoxygenic filamentous phototrophic bacterium Oscillochloris trichoides subsp. DG-6.</title>
        <authorList>
            <person name="Kuznetsov B.B."/>
            <person name="Ivanovsky R.N."/>
            <person name="Keppen O.I."/>
            <person name="Sukhacheva M.V."/>
            <person name="Bumazhkin B.K."/>
            <person name="Patutina E.O."/>
            <person name="Beletsky A.V."/>
            <person name="Mardanov A.V."/>
            <person name="Baslerov R.V."/>
            <person name="Panteleeva A.N."/>
            <person name="Kolganova T.V."/>
            <person name="Ravin N.V."/>
            <person name="Skryabin K.G."/>
        </authorList>
    </citation>
    <scope>NUCLEOTIDE SEQUENCE [LARGE SCALE GENOMIC DNA]</scope>
    <source>
        <strain evidence="1 2">DG-6</strain>
    </source>
</reference>
<keyword evidence="2" id="KW-1185">Reference proteome</keyword>
<dbReference type="Pfam" id="PF22075">
    <property type="entry name" value="DUF6939"/>
    <property type="match status" value="1"/>
</dbReference>
<protein>
    <submittedName>
        <fullName evidence="1">Uncharacterized protein</fullName>
    </submittedName>
</protein>
<accession>E1IEC4</accession>
<evidence type="ECO:0000313" key="1">
    <source>
        <dbReference type="EMBL" id="EFO80450.1"/>
    </source>
</evidence>
<sequence length="184" mass="20453">MPIVIANRRTSITTLQQRFGAATLLDVTSQGPAPWVRFSPFYPHGAIPVPLSPGMTAASVEGIWQGLKVFTHANIDLNTMTNTTMRGLKRTTRRFGAVQGHRAGVAGTTLLDYATARQRIYLPAYRWVLDHCLQPELDDLRQRASQGLVVLLDYETNTDLADLRRPLSHAGLIIRYLDGTWPVS</sequence>
<comment type="caution">
    <text evidence="1">The sequence shown here is derived from an EMBL/GenBank/DDBJ whole genome shotgun (WGS) entry which is preliminary data.</text>
</comment>
<organism evidence="1 2">
    <name type="scientific">Oscillochloris trichoides DG-6</name>
    <dbReference type="NCBI Taxonomy" id="765420"/>
    <lineage>
        <taxon>Bacteria</taxon>
        <taxon>Bacillati</taxon>
        <taxon>Chloroflexota</taxon>
        <taxon>Chloroflexia</taxon>
        <taxon>Chloroflexales</taxon>
        <taxon>Chloroflexineae</taxon>
        <taxon>Oscillochloridaceae</taxon>
        <taxon>Oscillochloris</taxon>
    </lineage>
</organism>
<dbReference type="eggNOG" id="ENOG502ZV7C">
    <property type="taxonomic scope" value="Bacteria"/>
</dbReference>
<dbReference type="AlphaFoldDB" id="E1IEC4"/>
<dbReference type="Proteomes" id="UP000054010">
    <property type="component" value="Unassembled WGS sequence"/>
</dbReference>
<evidence type="ECO:0000313" key="2">
    <source>
        <dbReference type="Proteomes" id="UP000054010"/>
    </source>
</evidence>
<gene>
    <name evidence="1" type="ORF">OSCT_1675</name>
</gene>
<dbReference type="OrthoDB" id="797104at2"/>
<dbReference type="EMBL" id="ADVR01000052">
    <property type="protein sequence ID" value="EFO80450.1"/>
    <property type="molecule type" value="Genomic_DNA"/>
</dbReference>